<evidence type="ECO:0000256" key="1">
    <source>
        <dbReference type="SAM" id="Phobius"/>
    </source>
</evidence>
<feature type="non-terminal residue" evidence="2">
    <location>
        <position position="1"/>
    </location>
</feature>
<feature type="transmembrane region" description="Helical" evidence="1">
    <location>
        <begin position="70"/>
        <end position="91"/>
    </location>
</feature>
<comment type="caution">
    <text evidence="2">The sequence shown here is derived from an EMBL/GenBank/DDBJ whole genome shotgun (WGS) entry which is preliminary data.</text>
</comment>
<gene>
    <name evidence="2" type="ORF">L9F63_020313</name>
</gene>
<dbReference type="AlphaFoldDB" id="A0AAD8ED32"/>
<name>A0AAD8ED32_DIPPU</name>
<keyword evidence="1" id="KW-0472">Membrane</keyword>
<protein>
    <submittedName>
        <fullName evidence="2">Uncharacterized protein</fullName>
    </submittedName>
</protein>
<evidence type="ECO:0000313" key="2">
    <source>
        <dbReference type="EMBL" id="KAJ9586045.1"/>
    </source>
</evidence>
<proteinExistence type="predicted"/>
<sequence>LTIPIREVRVLVEESVLVMIPILEYSYSSDNSILEDFLFYDDSYSRYSYSRKIPFYKHSYSRYDSYSKMIPILVSIPILEMIPILVSIPILEMIPIL</sequence>
<accession>A0AAD8ED32</accession>
<keyword evidence="1" id="KW-1133">Transmembrane helix</keyword>
<dbReference type="Proteomes" id="UP001233999">
    <property type="component" value="Unassembled WGS sequence"/>
</dbReference>
<reference evidence="2" key="2">
    <citation type="submission" date="2023-05" db="EMBL/GenBank/DDBJ databases">
        <authorList>
            <person name="Fouks B."/>
        </authorList>
    </citation>
    <scope>NUCLEOTIDE SEQUENCE</scope>
    <source>
        <strain evidence="2">Stay&amp;Tobe</strain>
        <tissue evidence="2">Testes</tissue>
    </source>
</reference>
<organism evidence="2 3">
    <name type="scientific">Diploptera punctata</name>
    <name type="common">Pacific beetle cockroach</name>
    <dbReference type="NCBI Taxonomy" id="6984"/>
    <lineage>
        <taxon>Eukaryota</taxon>
        <taxon>Metazoa</taxon>
        <taxon>Ecdysozoa</taxon>
        <taxon>Arthropoda</taxon>
        <taxon>Hexapoda</taxon>
        <taxon>Insecta</taxon>
        <taxon>Pterygota</taxon>
        <taxon>Neoptera</taxon>
        <taxon>Polyneoptera</taxon>
        <taxon>Dictyoptera</taxon>
        <taxon>Blattodea</taxon>
        <taxon>Blaberoidea</taxon>
        <taxon>Blaberidae</taxon>
        <taxon>Diplopterinae</taxon>
        <taxon>Diploptera</taxon>
    </lineage>
</organism>
<reference evidence="2" key="1">
    <citation type="journal article" date="2023" name="IScience">
        <title>Live-bearing cockroach genome reveals convergent evolutionary mechanisms linked to viviparity in insects and beyond.</title>
        <authorList>
            <person name="Fouks B."/>
            <person name="Harrison M.C."/>
            <person name="Mikhailova A.A."/>
            <person name="Marchal E."/>
            <person name="English S."/>
            <person name="Carruthers M."/>
            <person name="Jennings E.C."/>
            <person name="Chiamaka E.L."/>
            <person name="Frigard R.A."/>
            <person name="Pippel M."/>
            <person name="Attardo G.M."/>
            <person name="Benoit J.B."/>
            <person name="Bornberg-Bauer E."/>
            <person name="Tobe S.S."/>
        </authorList>
    </citation>
    <scope>NUCLEOTIDE SEQUENCE</scope>
    <source>
        <strain evidence="2">Stay&amp;Tobe</strain>
    </source>
</reference>
<evidence type="ECO:0000313" key="3">
    <source>
        <dbReference type="Proteomes" id="UP001233999"/>
    </source>
</evidence>
<keyword evidence="3" id="KW-1185">Reference proteome</keyword>
<feature type="non-terminal residue" evidence="2">
    <location>
        <position position="97"/>
    </location>
</feature>
<dbReference type="EMBL" id="JASPKZ010007222">
    <property type="protein sequence ID" value="KAJ9586045.1"/>
    <property type="molecule type" value="Genomic_DNA"/>
</dbReference>
<keyword evidence="1" id="KW-0812">Transmembrane</keyword>